<reference evidence="8" key="1">
    <citation type="journal article" date="2019" name="Int. J. Syst. Evol. Microbiol.">
        <title>The Global Catalogue of Microorganisms (GCM) 10K type strain sequencing project: providing services to taxonomists for standard genome sequencing and annotation.</title>
        <authorList>
            <consortium name="The Broad Institute Genomics Platform"/>
            <consortium name="The Broad Institute Genome Sequencing Center for Infectious Disease"/>
            <person name="Wu L."/>
            <person name="Ma J."/>
        </authorList>
    </citation>
    <scope>NUCLEOTIDE SEQUENCE [LARGE SCALE GENOMIC DNA]</scope>
    <source>
        <strain evidence="8">CGMCC 1.15341</strain>
    </source>
</reference>
<comment type="subcellular location">
    <subcellularLocation>
        <location evidence="1">Cell membrane</location>
        <topology evidence="1">Multi-pass membrane protein</topology>
    </subcellularLocation>
</comment>
<evidence type="ECO:0000256" key="5">
    <source>
        <dbReference type="ARBA" id="ARBA00023136"/>
    </source>
</evidence>
<evidence type="ECO:0000256" key="4">
    <source>
        <dbReference type="ARBA" id="ARBA00022989"/>
    </source>
</evidence>
<gene>
    <name evidence="7" type="ORF">GCM10011352_12300</name>
</gene>
<protein>
    <submittedName>
        <fullName evidence="7">Murein hydrolase transporter LrgA</fullName>
    </submittedName>
</protein>
<feature type="transmembrane region" description="Helical" evidence="6">
    <location>
        <begin position="59"/>
        <end position="78"/>
    </location>
</feature>
<evidence type="ECO:0000313" key="8">
    <source>
        <dbReference type="Proteomes" id="UP000629025"/>
    </source>
</evidence>
<keyword evidence="4 6" id="KW-1133">Transmembrane helix</keyword>
<proteinExistence type="predicted"/>
<comment type="caution">
    <text evidence="7">The sequence shown here is derived from an EMBL/GenBank/DDBJ whole genome shotgun (WGS) entry which is preliminary data.</text>
</comment>
<keyword evidence="8" id="KW-1185">Reference proteome</keyword>
<accession>A0ABQ1K7C2</accession>
<feature type="transmembrane region" description="Helical" evidence="6">
    <location>
        <begin position="31"/>
        <end position="47"/>
    </location>
</feature>
<dbReference type="PANTHER" id="PTHR33931:SF2">
    <property type="entry name" value="HOLIN-LIKE PROTEIN CIDA"/>
    <property type="match status" value="1"/>
</dbReference>
<dbReference type="InterPro" id="IPR005538">
    <property type="entry name" value="LrgA/CidA"/>
</dbReference>
<dbReference type="RefSeq" id="WP_188746346.1">
    <property type="nucleotide sequence ID" value="NZ_BMIJ01000002.1"/>
</dbReference>
<evidence type="ECO:0000256" key="2">
    <source>
        <dbReference type="ARBA" id="ARBA00022475"/>
    </source>
</evidence>
<keyword evidence="7" id="KW-0378">Hydrolase</keyword>
<keyword evidence="3 6" id="KW-0812">Transmembrane</keyword>
<organism evidence="7 8">
    <name type="scientific">Marinobacterium zhoushanense</name>
    <dbReference type="NCBI Taxonomy" id="1679163"/>
    <lineage>
        <taxon>Bacteria</taxon>
        <taxon>Pseudomonadati</taxon>
        <taxon>Pseudomonadota</taxon>
        <taxon>Gammaproteobacteria</taxon>
        <taxon>Oceanospirillales</taxon>
        <taxon>Oceanospirillaceae</taxon>
        <taxon>Marinobacterium</taxon>
    </lineage>
</organism>
<keyword evidence="2" id="KW-1003">Cell membrane</keyword>
<dbReference type="Proteomes" id="UP000629025">
    <property type="component" value="Unassembled WGS sequence"/>
</dbReference>
<dbReference type="PANTHER" id="PTHR33931">
    <property type="entry name" value="HOLIN-LIKE PROTEIN CIDA-RELATED"/>
    <property type="match status" value="1"/>
</dbReference>
<dbReference type="EMBL" id="BMIJ01000002">
    <property type="protein sequence ID" value="GGB87887.1"/>
    <property type="molecule type" value="Genomic_DNA"/>
</dbReference>
<evidence type="ECO:0000256" key="1">
    <source>
        <dbReference type="ARBA" id="ARBA00004651"/>
    </source>
</evidence>
<keyword evidence="5 6" id="KW-0472">Membrane</keyword>
<dbReference type="GO" id="GO:0016787">
    <property type="term" value="F:hydrolase activity"/>
    <property type="evidence" value="ECO:0007669"/>
    <property type="project" value="UniProtKB-KW"/>
</dbReference>
<evidence type="ECO:0000256" key="6">
    <source>
        <dbReference type="SAM" id="Phobius"/>
    </source>
</evidence>
<feature type="transmembrane region" description="Helical" evidence="6">
    <location>
        <begin position="84"/>
        <end position="106"/>
    </location>
</feature>
<dbReference type="Pfam" id="PF03788">
    <property type="entry name" value="LrgA"/>
    <property type="match status" value="1"/>
</dbReference>
<sequence length="119" mass="12702">MLLGLLILLGCQLIGELLVVALGLPVPGPVVGMLLLLSLLLLTGRRVPEALRKVVDGLLGHLALLFVPAGVGLMNHFGLLAREWVMLAVTLVVSTAITMAVTGWLMSRLARRFSAKEEL</sequence>
<evidence type="ECO:0000256" key="3">
    <source>
        <dbReference type="ARBA" id="ARBA00022692"/>
    </source>
</evidence>
<name>A0ABQ1K7C2_9GAMM</name>
<evidence type="ECO:0000313" key="7">
    <source>
        <dbReference type="EMBL" id="GGB87887.1"/>
    </source>
</evidence>